<dbReference type="PANTHER" id="PTHR43270">
    <property type="entry name" value="BETA-ALA-HIS DIPEPTIDASE"/>
    <property type="match status" value="1"/>
</dbReference>
<dbReference type="eggNOG" id="COG0624">
    <property type="taxonomic scope" value="Bacteria"/>
</dbReference>
<dbReference type="Pfam" id="PF01546">
    <property type="entry name" value="Peptidase_M20"/>
    <property type="match status" value="1"/>
</dbReference>
<dbReference type="GO" id="GO:0006508">
    <property type="term" value="P:proteolysis"/>
    <property type="evidence" value="ECO:0007669"/>
    <property type="project" value="UniProtKB-KW"/>
</dbReference>
<dbReference type="GO" id="GO:0046872">
    <property type="term" value="F:metal ion binding"/>
    <property type="evidence" value="ECO:0007669"/>
    <property type="project" value="UniProtKB-KW"/>
</dbReference>
<organism evidence="5 6">
    <name type="scientific">Conexibacter woesei (strain DSM 14684 / CCUG 47730 / CIP 108061 / JCM 11494 / NBRC 100937 / ID131577)</name>
    <dbReference type="NCBI Taxonomy" id="469383"/>
    <lineage>
        <taxon>Bacteria</taxon>
        <taxon>Bacillati</taxon>
        <taxon>Actinomycetota</taxon>
        <taxon>Thermoleophilia</taxon>
        <taxon>Solirubrobacterales</taxon>
        <taxon>Conexibacteraceae</taxon>
        <taxon>Conexibacter</taxon>
    </lineage>
</organism>
<sequence>MPAPSSPEPITALAWVVEHRERLVEDLAACCRIPSVACEERGELARMADWLTERLRPLLDEVEQLPVADAPPAVVGRARGSGAASVLLYSHYDVQPAEPLDAWSVPPFAARPEGGRLVARGVADDKADVMARVHALEALRATGRPLPCTVVWLSEGAEETGSAGLADFLRAEHERLAADACLWESYLLRDDGRPEIGFGCRGLVYVELTLRTLRRDQHSAFAGVFRSAPLELARALATLAAADGRPTIDGLAERALAFNAADLKAVAGIPAPSAAEAALDGRDPYVDRARAELGRRLVTEATVNVAGIVAGHTDPGAKTVLPAEARAKLDLRLVPGQTPGDAVALLRAHLDRRGFADVEIDVLHSVPAAKSAIDFPLAEAVTQAARELHGEPIRYPLVPGGGPLHLLEESLAIPTVMPPGSTRMSSGIHAPDEHVLIDDYLTHVAFTIRTLELLGELSDAHTQRGTRRNG</sequence>
<dbReference type="Gene3D" id="3.40.630.10">
    <property type="entry name" value="Zn peptidases"/>
    <property type="match status" value="1"/>
</dbReference>
<dbReference type="SUPFAM" id="SSF53187">
    <property type="entry name" value="Zn-dependent exopeptidases"/>
    <property type="match status" value="1"/>
</dbReference>
<keyword evidence="1" id="KW-0645">Protease</keyword>
<dbReference type="InterPro" id="IPR011650">
    <property type="entry name" value="Peptidase_M20_dimer"/>
</dbReference>
<evidence type="ECO:0000256" key="3">
    <source>
        <dbReference type="ARBA" id="ARBA00022801"/>
    </source>
</evidence>
<proteinExistence type="predicted"/>
<keyword evidence="2" id="KW-0479">Metal-binding</keyword>
<reference evidence="6" key="2">
    <citation type="submission" date="2010-01" db="EMBL/GenBank/DDBJ databases">
        <title>The complete genome of Conexibacter woesei DSM 14684.</title>
        <authorList>
            <consortium name="US DOE Joint Genome Institute (JGI-PGF)"/>
            <person name="Lucas S."/>
            <person name="Copeland A."/>
            <person name="Lapidus A."/>
            <person name="Glavina del Rio T."/>
            <person name="Dalin E."/>
            <person name="Tice H."/>
            <person name="Bruce D."/>
            <person name="Goodwin L."/>
            <person name="Pitluck S."/>
            <person name="Kyrpides N."/>
            <person name="Mavromatis K."/>
            <person name="Ivanova N."/>
            <person name="Mikhailova N."/>
            <person name="Chertkov O."/>
            <person name="Brettin T."/>
            <person name="Detter J.C."/>
            <person name="Han C."/>
            <person name="Larimer F."/>
            <person name="Land M."/>
            <person name="Hauser L."/>
            <person name="Markowitz V."/>
            <person name="Cheng J.-F."/>
            <person name="Hugenholtz P."/>
            <person name="Woyke T."/>
            <person name="Wu D."/>
            <person name="Pukall R."/>
            <person name="Steenblock K."/>
            <person name="Schneider S."/>
            <person name="Klenk H.-P."/>
            <person name="Eisen J.A."/>
        </authorList>
    </citation>
    <scope>NUCLEOTIDE SEQUENCE [LARGE SCALE GENOMIC DNA]</scope>
    <source>
        <strain evidence="6">DSM 14684 / CIP 108061 / JCM 11494 / NBRC 100937 / ID131577</strain>
    </source>
</reference>
<evidence type="ECO:0000256" key="2">
    <source>
        <dbReference type="ARBA" id="ARBA00022723"/>
    </source>
</evidence>
<dbReference type="HOGENOM" id="CLU_029469_2_1_11"/>
<dbReference type="InterPro" id="IPR051458">
    <property type="entry name" value="Cyt/Met_Dipeptidase"/>
</dbReference>
<evidence type="ECO:0000256" key="1">
    <source>
        <dbReference type="ARBA" id="ARBA00022670"/>
    </source>
</evidence>
<reference evidence="5 6" key="1">
    <citation type="journal article" date="2010" name="Stand. Genomic Sci.">
        <title>Complete genome sequence of Conexibacter woesei type strain (ID131577).</title>
        <authorList>
            <person name="Pukall R."/>
            <person name="Lapidus A."/>
            <person name="Glavina Del Rio T."/>
            <person name="Copeland A."/>
            <person name="Tice H."/>
            <person name="Cheng J.-F."/>
            <person name="Lucas S."/>
            <person name="Chen F."/>
            <person name="Nolan M."/>
            <person name="Bruce D."/>
            <person name="Goodwin L."/>
            <person name="Pitluck S."/>
            <person name="Mavromatis K."/>
            <person name="Ivanova N."/>
            <person name="Ovchinnikova G."/>
            <person name="Pati A."/>
            <person name="Chen A."/>
            <person name="Palaniappan K."/>
            <person name="Land M."/>
            <person name="Hauser L."/>
            <person name="Chang Y.-J."/>
            <person name="Jeffries C.D."/>
            <person name="Chain P."/>
            <person name="Meincke L."/>
            <person name="Sims D."/>
            <person name="Brettin T."/>
            <person name="Detter J.C."/>
            <person name="Rohde M."/>
            <person name="Goeker M."/>
            <person name="Bristow J."/>
            <person name="Eisen J.A."/>
            <person name="Markowitz V."/>
            <person name="Kyrpides N.C."/>
            <person name="Klenk H.-P."/>
            <person name="Hugenholtz P."/>
        </authorList>
    </citation>
    <scope>NUCLEOTIDE SEQUENCE [LARGE SCALE GENOMIC DNA]</scope>
    <source>
        <strain evidence="6">DSM 14684 / CIP 108061 / JCM 11494 / NBRC 100937 / ID131577</strain>
    </source>
</reference>
<name>D3F5A3_CONWI</name>
<evidence type="ECO:0000313" key="5">
    <source>
        <dbReference type="EMBL" id="ADB50570.1"/>
    </source>
</evidence>
<dbReference type="GO" id="GO:0008233">
    <property type="term" value="F:peptidase activity"/>
    <property type="evidence" value="ECO:0007669"/>
    <property type="project" value="UniProtKB-KW"/>
</dbReference>
<accession>D3F5A3</accession>
<dbReference type="OrthoDB" id="9761532at2"/>
<keyword evidence="6" id="KW-1185">Reference proteome</keyword>
<dbReference type="AlphaFoldDB" id="D3F5A3"/>
<evidence type="ECO:0000259" key="4">
    <source>
        <dbReference type="Pfam" id="PF07687"/>
    </source>
</evidence>
<dbReference type="STRING" id="469383.Cwoe_2145"/>
<dbReference type="InterPro" id="IPR002933">
    <property type="entry name" value="Peptidase_M20"/>
</dbReference>
<dbReference type="PANTHER" id="PTHR43270:SF8">
    <property type="entry name" value="DI- AND TRIPEPTIDASE DUG2-RELATED"/>
    <property type="match status" value="1"/>
</dbReference>
<evidence type="ECO:0000313" key="6">
    <source>
        <dbReference type="Proteomes" id="UP000008229"/>
    </source>
</evidence>
<dbReference type="KEGG" id="cwo:Cwoe_2145"/>
<dbReference type="GO" id="GO:0009089">
    <property type="term" value="P:lysine biosynthetic process via diaminopimelate"/>
    <property type="evidence" value="ECO:0007669"/>
    <property type="project" value="TreeGrafter"/>
</dbReference>
<dbReference type="GO" id="GO:0005829">
    <property type="term" value="C:cytosol"/>
    <property type="evidence" value="ECO:0007669"/>
    <property type="project" value="TreeGrafter"/>
</dbReference>
<dbReference type="Gene3D" id="3.30.70.360">
    <property type="match status" value="1"/>
</dbReference>
<dbReference type="Proteomes" id="UP000008229">
    <property type="component" value="Chromosome"/>
</dbReference>
<dbReference type="GO" id="GO:0009014">
    <property type="term" value="F:succinyl-diaminopimelate desuccinylase activity"/>
    <property type="evidence" value="ECO:0007669"/>
    <property type="project" value="TreeGrafter"/>
</dbReference>
<dbReference type="EMBL" id="CP001854">
    <property type="protein sequence ID" value="ADB50570.1"/>
    <property type="molecule type" value="Genomic_DNA"/>
</dbReference>
<feature type="domain" description="Peptidase M20 dimerisation" evidence="4">
    <location>
        <begin position="201"/>
        <end position="353"/>
    </location>
</feature>
<gene>
    <name evidence="5" type="ordered locus">Cwoe_2145</name>
</gene>
<dbReference type="RefSeq" id="WP_012933621.1">
    <property type="nucleotide sequence ID" value="NC_013739.1"/>
</dbReference>
<keyword evidence="3" id="KW-0378">Hydrolase</keyword>
<protein>
    <submittedName>
        <fullName evidence="5">Peptidase M20</fullName>
    </submittedName>
</protein>
<dbReference type="Pfam" id="PF07687">
    <property type="entry name" value="M20_dimer"/>
    <property type="match status" value="1"/>
</dbReference>